<keyword evidence="2" id="KW-1003">Cell membrane</keyword>
<protein>
    <recommendedName>
        <fullName evidence="7">Phosphatidic acid phosphatase type 2/haloperoxidase domain-containing protein</fullName>
    </recommendedName>
</protein>
<dbReference type="PANTHER" id="PTHR30353:SF15">
    <property type="entry name" value="INNER MEMBRANE PROTEIN YABI"/>
    <property type="match status" value="1"/>
</dbReference>
<accession>A0A0F9VTG2</accession>
<dbReference type="SUPFAM" id="SSF48317">
    <property type="entry name" value="Acid phosphatase/Vanadium-dependent haloperoxidase"/>
    <property type="match status" value="1"/>
</dbReference>
<feature type="domain" description="Phosphatidic acid phosphatase type 2/haloperoxidase" evidence="7">
    <location>
        <begin position="317"/>
        <end position="428"/>
    </location>
</feature>
<evidence type="ECO:0000313" key="8">
    <source>
        <dbReference type="EMBL" id="KKO03238.1"/>
    </source>
</evidence>
<reference evidence="8" key="1">
    <citation type="journal article" date="2015" name="Nature">
        <title>Complex archaea that bridge the gap between prokaryotes and eukaryotes.</title>
        <authorList>
            <person name="Spang A."/>
            <person name="Saw J.H."/>
            <person name="Jorgensen S.L."/>
            <person name="Zaremba-Niedzwiedzka K."/>
            <person name="Martijn J."/>
            <person name="Lind A.E."/>
            <person name="van Eijk R."/>
            <person name="Schleper C."/>
            <person name="Guy L."/>
            <person name="Ettema T.J."/>
        </authorList>
    </citation>
    <scope>NUCLEOTIDE SEQUENCE</scope>
</reference>
<feature type="transmembrane region" description="Helical" evidence="6">
    <location>
        <begin position="288"/>
        <end position="311"/>
    </location>
</feature>
<dbReference type="GO" id="GO:0005886">
    <property type="term" value="C:plasma membrane"/>
    <property type="evidence" value="ECO:0007669"/>
    <property type="project" value="UniProtKB-SubCell"/>
</dbReference>
<feature type="transmembrane region" description="Helical" evidence="6">
    <location>
        <begin position="237"/>
        <end position="259"/>
    </location>
</feature>
<proteinExistence type="predicted"/>
<feature type="transmembrane region" description="Helical" evidence="6">
    <location>
        <begin position="359"/>
        <end position="379"/>
    </location>
</feature>
<dbReference type="InterPro" id="IPR036938">
    <property type="entry name" value="PAP2/HPO_sf"/>
</dbReference>
<feature type="transmembrane region" description="Helical" evidence="6">
    <location>
        <begin position="179"/>
        <end position="198"/>
    </location>
</feature>
<feature type="transmembrane region" description="Helical" evidence="6">
    <location>
        <begin position="141"/>
        <end position="159"/>
    </location>
</feature>
<dbReference type="EMBL" id="LAZR01000027">
    <property type="protein sequence ID" value="KKO03238.1"/>
    <property type="molecule type" value="Genomic_DNA"/>
</dbReference>
<evidence type="ECO:0000256" key="5">
    <source>
        <dbReference type="ARBA" id="ARBA00023136"/>
    </source>
</evidence>
<dbReference type="InterPro" id="IPR000326">
    <property type="entry name" value="PAP2/HPO"/>
</dbReference>
<feature type="transmembrane region" description="Helical" evidence="6">
    <location>
        <begin position="318"/>
        <end position="339"/>
    </location>
</feature>
<gene>
    <name evidence="8" type="ORF">LCGC14_0096510</name>
</gene>
<evidence type="ECO:0000256" key="6">
    <source>
        <dbReference type="SAM" id="Phobius"/>
    </source>
</evidence>
<feature type="transmembrane region" description="Helical" evidence="6">
    <location>
        <begin position="56"/>
        <end position="80"/>
    </location>
</feature>
<dbReference type="CDD" id="cd03392">
    <property type="entry name" value="PAP2_like_2"/>
    <property type="match status" value="1"/>
</dbReference>
<sequence length="465" mass="50812">MPLADMLYSLTLSPPMLLCLVLVIALVESLALVGLLVPGVVLITTVASLAGHQDIALAWLVGAAFIGAILGDSISFTLGYRHHEQVTKRWPLSQHPEWLARGTRFFERYGISSVFIGRFVGPVRPIIPLVAGMMHMPPRTFAWANISSAALWAPAYVLPGYLLGRTWQHHLDIPPGLETALLILAAIMVVLAVVFSWGRHQVTRHGRLYRALAGSIRRLPLLRRPWLAMSHSGEVPLASMLLLVISLGTLSGWTLLVIVHDGPLEMDLLVQRLFAWLHSDLGYTIGNIFARIGDTYGIIALTLPWAVWLLVRKRVDALLHGGGAFAAIALLNTIGKGLFGRARPDTPDYLMGSFAYPSAHTSTAVVLLGLSAAFVAAELPRQKRFWAYWIALALTLPMALSRLVVGVHWFSDLVGGALLGMVVCALTLLHWQQQPRPSLRPCPWQFLSIASLALVSARVGFLPPV</sequence>
<feature type="transmembrane region" description="Helical" evidence="6">
    <location>
        <begin position="413"/>
        <end position="431"/>
    </location>
</feature>
<dbReference type="InterPro" id="IPR032816">
    <property type="entry name" value="VTT_dom"/>
</dbReference>
<dbReference type="Pfam" id="PF01569">
    <property type="entry name" value="PAP2"/>
    <property type="match status" value="1"/>
</dbReference>
<comment type="caution">
    <text evidence="8">The sequence shown here is derived from an EMBL/GenBank/DDBJ whole genome shotgun (WGS) entry which is preliminary data.</text>
</comment>
<organism evidence="8">
    <name type="scientific">marine sediment metagenome</name>
    <dbReference type="NCBI Taxonomy" id="412755"/>
    <lineage>
        <taxon>unclassified sequences</taxon>
        <taxon>metagenomes</taxon>
        <taxon>ecological metagenomes</taxon>
    </lineage>
</organism>
<feature type="transmembrane region" description="Helical" evidence="6">
    <location>
        <begin position="386"/>
        <end position="407"/>
    </location>
</feature>
<dbReference type="PANTHER" id="PTHR30353">
    <property type="entry name" value="INNER MEMBRANE PROTEIN DEDA-RELATED"/>
    <property type="match status" value="1"/>
</dbReference>
<dbReference type="AlphaFoldDB" id="A0A0F9VTG2"/>
<comment type="subcellular location">
    <subcellularLocation>
        <location evidence="1">Cell membrane</location>
        <topology evidence="1">Multi-pass membrane protein</topology>
    </subcellularLocation>
</comment>
<evidence type="ECO:0000256" key="3">
    <source>
        <dbReference type="ARBA" id="ARBA00022692"/>
    </source>
</evidence>
<keyword evidence="5 6" id="KW-0472">Membrane</keyword>
<evidence type="ECO:0000256" key="1">
    <source>
        <dbReference type="ARBA" id="ARBA00004651"/>
    </source>
</evidence>
<evidence type="ECO:0000259" key="7">
    <source>
        <dbReference type="SMART" id="SM00014"/>
    </source>
</evidence>
<dbReference type="SMART" id="SM00014">
    <property type="entry name" value="acidPPc"/>
    <property type="match status" value="1"/>
</dbReference>
<name>A0A0F9VTG2_9ZZZZ</name>
<evidence type="ECO:0000256" key="4">
    <source>
        <dbReference type="ARBA" id="ARBA00022989"/>
    </source>
</evidence>
<dbReference type="Gene3D" id="1.20.144.10">
    <property type="entry name" value="Phosphatidic acid phosphatase type 2/haloperoxidase"/>
    <property type="match status" value="1"/>
</dbReference>
<keyword evidence="4 6" id="KW-1133">Transmembrane helix</keyword>
<keyword evidence="3 6" id="KW-0812">Transmembrane</keyword>
<dbReference type="Pfam" id="PF09335">
    <property type="entry name" value="VTT_dom"/>
    <property type="match status" value="1"/>
</dbReference>
<dbReference type="InterPro" id="IPR032818">
    <property type="entry name" value="DedA-like"/>
</dbReference>
<evidence type="ECO:0000256" key="2">
    <source>
        <dbReference type="ARBA" id="ARBA00022475"/>
    </source>
</evidence>